<dbReference type="SMART" id="SM00138">
    <property type="entry name" value="MeTrc"/>
    <property type="match status" value="1"/>
</dbReference>
<dbReference type="Gene3D" id="3.40.50.150">
    <property type="entry name" value="Vaccinia Virus protein VP39"/>
    <property type="match status" value="1"/>
</dbReference>
<sequence length="287" mass="32702">MAVSSMERCVDMNSKVDIETREVNLLVEAIKVFSGYDLSGYAKSSLKRRVKAYIDSVGLKSISELIPLLAHNENYRQKLINDLTVNVSDLFRHPHSYLKMNELVFPYLSSFPRINIWVAGCASGEEVYSIAIILKEFGLLNRAKIYATDINTETLEQAKSGVLRKNLQREDAMRYQMSGGADSLSRYFSTGYGKQKLSQSLLDHIHFTSHNLVQDSVFCSCELVLCRNVMIYFDFDLQNRVLDLLFDSVVNNGYLVIGAKESLDTSRIFRSLKVIDDESRIYQRKAT</sequence>
<dbReference type="InterPro" id="IPR022642">
    <property type="entry name" value="CheR_C"/>
</dbReference>
<reference evidence="2 3" key="1">
    <citation type="submission" date="2019-07" db="EMBL/GenBank/DDBJ databases">
        <title>Draft genome for Aliikangiella sp. M105.</title>
        <authorList>
            <person name="Wang G."/>
        </authorList>
    </citation>
    <scope>NUCLEOTIDE SEQUENCE [LARGE SCALE GENOMIC DNA]</scope>
    <source>
        <strain evidence="2 3">M105</strain>
    </source>
</reference>
<dbReference type="InterPro" id="IPR000780">
    <property type="entry name" value="CheR_MeTrfase"/>
</dbReference>
<dbReference type="EMBL" id="VIKS01000014">
    <property type="protein sequence ID" value="TQV84373.1"/>
    <property type="molecule type" value="Genomic_DNA"/>
</dbReference>
<dbReference type="GO" id="GO:0008757">
    <property type="term" value="F:S-adenosylmethionine-dependent methyltransferase activity"/>
    <property type="evidence" value="ECO:0007669"/>
    <property type="project" value="InterPro"/>
</dbReference>
<feature type="domain" description="CheR-type methyltransferase" evidence="1">
    <location>
        <begin position="11"/>
        <end position="263"/>
    </location>
</feature>
<keyword evidence="2" id="KW-0808">Transferase</keyword>
<evidence type="ECO:0000259" key="1">
    <source>
        <dbReference type="PROSITE" id="PS50123"/>
    </source>
</evidence>
<dbReference type="SUPFAM" id="SSF47757">
    <property type="entry name" value="Chemotaxis receptor methyltransferase CheR, N-terminal domain"/>
    <property type="match status" value="1"/>
</dbReference>
<dbReference type="PRINTS" id="PR00996">
    <property type="entry name" value="CHERMTFRASE"/>
</dbReference>
<proteinExistence type="predicted"/>
<organism evidence="2 3">
    <name type="scientific">Aliikangiella coralliicola</name>
    <dbReference type="NCBI Taxonomy" id="2592383"/>
    <lineage>
        <taxon>Bacteria</taxon>
        <taxon>Pseudomonadati</taxon>
        <taxon>Pseudomonadota</taxon>
        <taxon>Gammaproteobacteria</taxon>
        <taxon>Oceanospirillales</taxon>
        <taxon>Pleioneaceae</taxon>
        <taxon>Aliikangiella</taxon>
    </lineage>
</organism>
<dbReference type="PANTHER" id="PTHR24422:SF8">
    <property type="entry name" value="CHEMOTAXIS PROTEIN"/>
    <property type="match status" value="1"/>
</dbReference>
<keyword evidence="3" id="KW-1185">Reference proteome</keyword>
<dbReference type="Proteomes" id="UP000315439">
    <property type="component" value="Unassembled WGS sequence"/>
</dbReference>
<name>A0A545U4P0_9GAMM</name>
<evidence type="ECO:0000313" key="3">
    <source>
        <dbReference type="Proteomes" id="UP000315439"/>
    </source>
</evidence>
<dbReference type="PANTHER" id="PTHR24422">
    <property type="entry name" value="CHEMOTAXIS PROTEIN METHYLTRANSFERASE"/>
    <property type="match status" value="1"/>
</dbReference>
<dbReference type="SUPFAM" id="SSF53335">
    <property type="entry name" value="S-adenosyl-L-methionine-dependent methyltransferases"/>
    <property type="match status" value="1"/>
</dbReference>
<dbReference type="Pfam" id="PF01739">
    <property type="entry name" value="CheR"/>
    <property type="match status" value="1"/>
</dbReference>
<protein>
    <submittedName>
        <fullName evidence="2">Protein-glutamate O-methyltransferase CheR</fullName>
    </submittedName>
</protein>
<dbReference type="Pfam" id="PF03705">
    <property type="entry name" value="CheR_N"/>
    <property type="match status" value="1"/>
</dbReference>
<dbReference type="OrthoDB" id="9816309at2"/>
<dbReference type="AlphaFoldDB" id="A0A545U4P0"/>
<comment type="caution">
    <text evidence="2">The sequence shown here is derived from an EMBL/GenBank/DDBJ whole genome shotgun (WGS) entry which is preliminary data.</text>
</comment>
<dbReference type="InterPro" id="IPR029063">
    <property type="entry name" value="SAM-dependent_MTases_sf"/>
</dbReference>
<dbReference type="InterPro" id="IPR050903">
    <property type="entry name" value="Bact_Chemotaxis_MeTrfase"/>
</dbReference>
<dbReference type="GO" id="GO:0032259">
    <property type="term" value="P:methylation"/>
    <property type="evidence" value="ECO:0007669"/>
    <property type="project" value="UniProtKB-KW"/>
</dbReference>
<dbReference type="PROSITE" id="PS50123">
    <property type="entry name" value="CHER"/>
    <property type="match status" value="1"/>
</dbReference>
<dbReference type="InterPro" id="IPR022641">
    <property type="entry name" value="CheR_N"/>
</dbReference>
<gene>
    <name evidence="2" type="ORF">FLL46_22380</name>
</gene>
<evidence type="ECO:0000313" key="2">
    <source>
        <dbReference type="EMBL" id="TQV84373.1"/>
    </source>
</evidence>
<accession>A0A545U4P0</accession>
<keyword evidence="2" id="KW-0489">Methyltransferase</keyword>